<protein>
    <submittedName>
        <fullName evidence="3">Uncharacterized protein</fullName>
    </submittedName>
</protein>
<dbReference type="EMBL" id="QANS01000012">
    <property type="protein sequence ID" value="PTU27726.1"/>
    <property type="molecule type" value="Genomic_DNA"/>
</dbReference>
<evidence type="ECO:0000256" key="2">
    <source>
        <dbReference type="SAM" id="Phobius"/>
    </source>
</evidence>
<dbReference type="OrthoDB" id="6402943at2"/>
<proteinExistence type="predicted"/>
<evidence type="ECO:0000313" key="4">
    <source>
        <dbReference type="Proteomes" id="UP000244248"/>
    </source>
</evidence>
<feature type="compositionally biased region" description="Polar residues" evidence="1">
    <location>
        <begin position="94"/>
        <end position="106"/>
    </location>
</feature>
<reference evidence="3 4" key="1">
    <citation type="submission" date="2018-04" db="EMBL/GenBank/DDBJ databases">
        <title>Novel species isolated from glacier.</title>
        <authorList>
            <person name="Liu Q."/>
            <person name="Xin Y.-H."/>
        </authorList>
    </citation>
    <scope>NUCLEOTIDE SEQUENCE [LARGE SCALE GENOMIC DNA]</scope>
    <source>
        <strain evidence="3 4">GT1R17</strain>
    </source>
</reference>
<accession>A0A2T5MB06</accession>
<evidence type="ECO:0000313" key="3">
    <source>
        <dbReference type="EMBL" id="PTU27726.1"/>
    </source>
</evidence>
<evidence type="ECO:0000256" key="1">
    <source>
        <dbReference type="SAM" id="MobiDB-lite"/>
    </source>
</evidence>
<dbReference type="Proteomes" id="UP000244248">
    <property type="component" value="Unassembled WGS sequence"/>
</dbReference>
<keyword evidence="2" id="KW-1133">Transmembrane helix</keyword>
<name>A0A2T5MB06_9GAMM</name>
<keyword evidence="2" id="KW-0472">Membrane</keyword>
<comment type="caution">
    <text evidence="3">The sequence shown here is derived from an EMBL/GenBank/DDBJ whole genome shotgun (WGS) entry which is preliminary data.</text>
</comment>
<keyword evidence="2" id="KW-0812">Transmembrane</keyword>
<feature type="transmembrane region" description="Helical" evidence="2">
    <location>
        <begin position="210"/>
        <end position="231"/>
    </location>
</feature>
<gene>
    <name evidence="3" type="ORF">CJD38_18135</name>
</gene>
<feature type="transmembrane region" description="Helical" evidence="2">
    <location>
        <begin position="179"/>
        <end position="198"/>
    </location>
</feature>
<feature type="region of interest" description="Disordered" evidence="1">
    <location>
        <begin position="84"/>
        <end position="112"/>
    </location>
</feature>
<sequence>MDNYKLAFSGEIIAGKNKAEVIQKVAESFQLSPEKARALFSGKEFIIKTGTLQAVQAVEATLVGCGAIAKVVAPMTLDINEPLDSSCEVRNPKSESFSAGSTSRNDPAQPPNNMAARDQKIFSYLLLQLKKPWAYLALAYLSSKILVDSLDPYFKALNVQLDLEAQRNVGFVTVDHPSVLASLGMTGVVIGIIAFGIKHMFINRDIPAKICGVIGIGLVVFVELSLLLFWIGEYIG</sequence>
<dbReference type="RefSeq" id="WP_107941889.1">
    <property type="nucleotide sequence ID" value="NZ_QANS01000012.1"/>
</dbReference>
<dbReference type="AlphaFoldDB" id="A0A2T5MB06"/>
<organism evidence="3 4">
    <name type="scientific">Stenotrophobium rhamnosiphilum</name>
    <dbReference type="NCBI Taxonomy" id="2029166"/>
    <lineage>
        <taxon>Bacteria</taxon>
        <taxon>Pseudomonadati</taxon>
        <taxon>Pseudomonadota</taxon>
        <taxon>Gammaproteobacteria</taxon>
        <taxon>Nevskiales</taxon>
        <taxon>Nevskiaceae</taxon>
        <taxon>Stenotrophobium</taxon>
    </lineage>
</organism>
<keyword evidence="4" id="KW-1185">Reference proteome</keyword>